<dbReference type="Proteomes" id="UP000095286">
    <property type="component" value="Unplaced"/>
</dbReference>
<accession>A0AC35U6U9</accession>
<dbReference type="WBParaSite" id="RSKR_0000798900.1">
    <property type="protein sequence ID" value="RSKR_0000798900.1"/>
    <property type="gene ID" value="RSKR_0000798900"/>
</dbReference>
<reference evidence="2" key="1">
    <citation type="submission" date="2016-11" db="UniProtKB">
        <authorList>
            <consortium name="WormBaseParasite"/>
        </authorList>
    </citation>
    <scope>IDENTIFICATION</scope>
    <source>
        <strain evidence="2">KR3021</strain>
    </source>
</reference>
<protein>
    <submittedName>
        <fullName evidence="2">V-SNARE domain-containing protein</fullName>
    </submittedName>
</protein>
<evidence type="ECO:0000313" key="2">
    <source>
        <dbReference type="WBParaSite" id="RSKR_0000798900.1"/>
    </source>
</evidence>
<sequence length="223" mass="25759">MTSISDLLNQLQQSEQFYSVATAEITSKIGQLFQKPISEQSGAVQNIQTSLNEVSDLLDQMEMLSRDFDANSAERAKYELRIRSYRSDKKQLDLELQKSIKRITNKDIYDELVTFEEGADGDLNEKLINNTARIERGTRKIQDSYRVAIETEEIGATVLQDLATQRETINRARERLRETDANLLTSNRMVSQMIRRLVQNRLFLIVIIGLLLLCFLFLMYRAL</sequence>
<organism evidence="1 2">
    <name type="scientific">Rhabditophanes sp. KR3021</name>
    <dbReference type="NCBI Taxonomy" id="114890"/>
    <lineage>
        <taxon>Eukaryota</taxon>
        <taxon>Metazoa</taxon>
        <taxon>Ecdysozoa</taxon>
        <taxon>Nematoda</taxon>
        <taxon>Chromadorea</taxon>
        <taxon>Rhabditida</taxon>
        <taxon>Tylenchina</taxon>
        <taxon>Panagrolaimomorpha</taxon>
        <taxon>Strongyloidoidea</taxon>
        <taxon>Alloionematidae</taxon>
        <taxon>Rhabditophanes</taxon>
    </lineage>
</organism>
<evidence type="ECO:0000313" key="1">
    <source>
        <dbReference type="Proteomes" id="UP000095286"/>
    </source>
</evidence>
<proteinExistence type="predicted"/>
<name>A0AC35U6U9_9BILA</name>